<dbReference type="HOGENOM" id="CLU_000837_35_4_1"/>
<keyword evidence="3" id="KW-0677">Repeat</keyword>
<dbReference type="InterPro" id="IPR032675">
    <property type="entry name" value="LRR_dom_sf"/>
</dbReference>
<dbReference type="PANTHER" id="PTHR15140:SF51">
    <property type="entry name" value="LATE BLIGHT RESISTANCE PROTEIN HOMOLOG R1A-3 ISOFORM X1"/>
    <property type="match status" value="1"/>
</dbReference>
<dbReference type="Gene3D" id="1.10.8.430">
    <property type="entry name" value="Helical domain of apoptotic protease-activating factors"/>
    <property type="match status" value="1"/>
</dbReference>
<dbReference type="Gene3D" id="3.40.50.300">
    <property type="entry name" value="P-loop containing nucleotide triphosphate hydrolases"/>
    <property type="match status" value="1"/>
</dbReference>
<reference evidence="11" key="1">
    <citation type="journal article" date="2011" name="Nature">
        <title>Genome sequence and analysis of the tuber crop potato.</title>
        <authorList>
            <consortium name="The Potato Genome Sequencing Consortium"/>
        </authorList>
    </citation>
    <scope>NUCLEOTIDE SEQUENCE [LARGE SCALE GENOMIC DNA]</scope>
    <source>
        <strain evidence="11">cv. DM1-3 516 R44</strain>
    </source>
</reference>
<dbReference type="InterPro" id="IPR058922">
    <property type="entry name" value="WHD_DRP"/>
</dbReference>
<dbReference type="OMA" id="AGWIYLP"/>
<dbReference type="InterPro" id="IPR036388">
    <property type="entry name" value="WH-like_DNA-bd_sf"/>
</dbReference>
<dbReference type="GO" id="GO:0043531">
    <property type="term" value="F:ADP binding"/>
    <property type="evidence" value="ECO:0007669"/>
    <property type="project" value="InterPro"/>
</dbReference>
<dbReference type="InterPro" id="IPR038005">
    <property type="entry name" value="RX-like_CC"/>
</dbReference>
<evidence type="ECO:0000259" key="9">
    <source>
        <dbReference type="Pfam" id="PF23559"/>
    </source>
</evidence>
<dbReference type="Pfam" id="PF23559">
    <property type="entry name" value="WHD_DRP"/>
    <property type="match status" value="1"/>
</dbReference>
<feature type="domain" description="Disease resistance protein winged helix" evidence="9">
    <location>
        <begin position="408"/>
        <end position="477"/>
    </location>
</feature>
<keyword evidence="4" id="KW-0547">Nucleotide-binding</keyword>
<feature type="coiled-coil region" evidence="7">
    <location>
        <begin position="100"/>
        <end position="127"/>
    </location>
</feature>
<dbReference type="InParanoid" id="M1CZW8"/>
<evidence type="ECO:0000256" key="5">
    <source>
        <dbReference type="ARBA" id="ARBA00022821"/>
    </source>
</evidence>
<evidence type="ECO:0000256" key="6">
    <source>
        <dbReference type="ARBA" id="ARBA00022840"/>
    </source>
</evidence>
<dbReference type="GO" id="GO:0005524">
    <property type="term" value="F:ATP binding"/>
    <property type="evidence" value="ECO:0007669"/>
    <property type="project" value="UniProtKB-KW"/>
</dbReference>
<dbReference type="PRINTS" id="PR00364">
    <property type="entry name" value="DISEASERSIST"/>
</dbReference>
<reference evidence="10" key="2">
    <citation type="submission" date="2015-06" db="UniProtKB">
        <authorList>
            <consortium name="EnsemblPlants"/>
        </authorList>
    </citation>
    <scope>IDENTIFICATION</scope>
    <source>
        <strain evidence="10">DM1-3 516 R44</strain>
    </source>
</reference>
<dbReference type="AlphaFoldDB" id="M1CZW8"/>
<accession>M1CZW8</accession>
<keyword evidence="7" id="KW-0175">Coiled coil</keyword>
<evidence type="ECO:0000256" key="7">
    <source>
        <dbReference type="SAM" id="Coils"/>
    </source>
</evidence>
<dbReference type="GO" id="GO:0051607">
    <property type="term" value="P:defense response to virus"/>
    <property type="evidence" value="ECO:0007669"/>
    <property type="project" value="UniProtKB-ARBA"/>
</dbReference>
<dbReference type="SUPFAM" id="SSF52058">
    <property type="entry name" value="L domain-like"/>
    <property type="match status" value="1"/>
</dbReference>
<organism evidence="10 11">
    <name type="scientific">Solanum tuberosum</name>
    <name type="common">Potato</name>
    <dbReference type="NCBI Taxonomy" id="4113"/>
    <lineage>
        <taxon>Eukaryota</taxon>
        <taxon>Viridiplantae</taxon>
        <taxon>Streptophyta</taxon>
        <taxon>Embryophyta</taxon>
        <taxon>Tracheophyta</taxon>
        <taxon>Spermatophyta</taxon>
        <taxon>Magnoliopsida</taxon>
        <taxon>eudicotyledons</taxon>
        <taxon>Gunneridae</taxon>
        <taxon>Pentapetalae</taxon>
        <taxon>asterids</taxon>
        <taxon>lamiids</taxon>
        <taxon>Solanales</taxon>
        <taxon>Solanaceae</taxon>
        <taxon>Solanoideae</taxon>
        <taxon>Solaneae</taxon>
        <taxon>Solanum</taxon>
    </lineage>
</organism>
<evidence type="ECO:0000256" key="3">
    <source>
        <dbReference type="ARBA" id="ARBA00022737"/>
    </source>
</evidence>
<dbReference type="PaxDb" id="4113-PGSC0003DMT400078334"/>
<dbReference type="InterPro" id="IPR042197">
    <property type="entry name" value="Apaf_helical"/>
</dbReference>
<dbReference type="InterPro" id="IPR002182">
    <property type="entry name" value="NB-ARC"/>
</dbReference>
<sequence>MAYAALSSLMQTLQHLLQANSPLNSCASCIQQQHVESSYQSLCDLQVFLEDTTNEANDIENLNVLEKKIRDVVYKAEDRVDSSLRSIILADIEDDREKACKFFNEELQQVEIEFASLRKEVMVIELNKRGSKSTELAKTSSSISTEETTFVGMKDDYEAILNCLNAQTKELIVISLVGMGGIGKTTLARKVFDNSIIRDRYDKHAWVTISEQYNKRQMLLEVASSITGINNQEMSNDELMVIVYRGLKGRRFLIVIDDLWNTEAWDQMRRIFQNDNNKSRIILTTRLKDVADYASCRDFPPRDVSFLSLDDSWKLFTERLLIKDPCPPQLEEIGKHIVRKCQGLPLSIVVVAGILGKMDPTHDNWKKVEGNLNSFFGTVSEQCQVILSLSYSYLPHYLKSCFLYVGGFPEDMEIVISKLIRLWIAEQFVNSRSDKSLEVVAKEYLQDLIDRSLILVGTRKANGSMKTCKIHDLLRHLCIREAQIENCLQVINYNVHNSKEDINYQRRVMLLLNIDMRHVYLPEHGSGITNTTRSFVVMRNPNEVRVMCPITSCFKLLKVLDVYSIDYDFSRVIPQLVHLIYVAANIKEAPSVARLWNLQTIILDTLAGWIYLPLEIWTMSNVRHLEIGRAIVMANPVEAESHNSIGEQPESLYLNNLQTLSLDSSSFLAEILKRTPNVDKLKIRAVNLHNEWSSLLDCLILLQRLEKLSIRAIAENGPLILPSAFCAPNLKKLRLDWTNLAWEDMVVLANLPNLEVLKTEGAFNGTKWILNEHVVFQKLKYLRFELEDLESWEASSDNFLVLEQLILIDINELDEIPESIGEIATLKLIQIENCSSTTITSATKIQEEQESLGNYELQIRIIDLAFTGTDWDLNEDVVFQKLKYLRIKRADDLEMWEAASDSFPMLEQLVLQHLEELEDI</sequence>
<dbReference type="Gramene" id="PGSC0003DMT400078334">
    <property type="protein sequence ID" value="PGSC0003DMT400078334"/>
    <property type="gene ID" value="PGSC0003DMG400030498"/>
</dbReference>
<dbReference type="PANTHER" id="PTHR15140">
    <property type="entry name" value="TUBULIN-SPECIFIC CHAPERONE E"/>
    <property type="match status" value="1"/>
</dbReference>
<name>M1CZW8_SOLTU</name>
<feature type="domain" description="NB-ARC" evidence="8">
    <location>
        <begin position="154"/>
        <end position="318"/>
    </location>
</feature>
<comment type="similarity">
    <text evidence="1">Belongs to the disease resistance NB-LRR family.</text>
</comment>
<keyword evidence="11" id="KW-1185">Reference proteome</keyword>
<dbReference type="CDD" id="cd14798">
    <property type="entry name" value="RX-CC_like"/>
    <property type="match status" value="1"/>
</dbReference>
<dbReference type="Gene3D" id="3.80.10.10">
    <property type="entry name" value="Ribonuclease Inhibitor"/>
    <property type="match status" value="2"/>
</dbReference>
<keyword evidence="5" id="KW-0611">Plant defense</keyword>
<dbReference type="FunFam" id="1.10.10.10:FF:000322">
    <property type="entry name" value="Probable disease resistance protein At1g63360"/>
    <property type="match status" value="1"/>
</dbReference>
<dbReference type="InterPro" id="IPR027417">
    <property type="entry name" value="P-loop_NTPase"/>
</dbReference>
<dbReference type="Pfam" id="PF00931">
    <property type="entry name" value="NB-ARC"/>
    <property type="match status" value="1"/>
</dbReference>
<keyword evidence="2" id="KW-0433">Leucine-rich repeat</keyword>
<dbReference type="Gene3D" id="1.10.10.10">
    <property type="entry name" value="Winged helix-like DNA-binding domain superfamily/Winged helix DNA-binding domain"/>
    <property type="match status" value="1"/>
</dbReference>
<evidence type="ECO:0000256" key="4">
    <source>
        <dbReference type="ARBA" id="ARBA00022741"/>
    </source>
</evidence>
<evidence type="ECO:0000313" key="10">
    <source>
        <dbReference type="EnsemblPlants" id="PGSC0003DMT400078334"/>
    </source>
</evidence>
<dbReference type="eggNOG" id="KOG4658">
    <property type="taxonomic scope" value="Eukaryota"/>
</dbReference>
<evidence type="ECO:0000313" key="11">
    <source>
        <dbReference type="Proteomes" id="UP000011115"/>
    </source>
</evidence>
<dbReference type="Proteomes" id="UP000011115">
    <property type="component" value="Unassembled WGS sequence"/>
</dbReference>
<dbReference type="EnsemblPlants" id="PGSC0003DMT400078334">
    <property type="protein sequence ID" value="PGSC0003DMT400078334"/>
    <property type="gene ID" value="PGSC0003DMG400030498"/>
</dbReference>
<evidence type="ECO:0000256" key="2">
    <source>
        <dbReference type="ARBA" id="ARBA00022614"/>
    </source>
</evidence>
<dbReference type="FunFam" id="3.40.50.300:FF:001091">
    <property type="entry name" value="Probable disease resistance protein At1g61300"/>
    <property type="match status" value="1"/>
</dbReference>
<dbReference type="Gene3D" id="1.20.5.4130">
    <property type="match status" value="1"/>
</dbReference>
<proteinExistence type="inferred from homology"/>
<protein>
    <submittedName>
        <fullName evidence="10">Disease resistance protein BS2</fullName>
    </submittedName>
</protein>
<dbReference type="SUPFAM" id="SSF52540">
    <property type="entry name" value="P-loop containing nucleoside triphosphate hydrolases"/>
    <property type="match status" value="1"/>
</dbReference>
<evidence type="ECO:0000259" key="8">
    <source>
        <dbReference type="Pfam" id="PF00931"/>
    </source>
</evidence>
<evidence type="ECO:0000256" key="1">
    <source>
        <dbReference type="ARBA" id="ARBA00008894"/>
    </source>
</evidence>
<keyword evidence="6" id="KW-0067">ATP-binding</keyword>